<sequence length="683" mass="76164">MGTYLSKPVTTKETESGSFGSVEFAMSCMQGWRTNMEDAHICDPKFDVDTQLYAVFDGHGGFEVALFVAKHFGRELKENAAYKSKDFPTALKETFLKMDELLLTEEGREDLLKIVKTRSPEQTQVQNTAGCTANVTLLYKNQIYVANAGDSRCVLSVEGKNLDLSKDHKPEDELELDRIKKAGGSVTNGRVNGNLNLSRALGDLNYKSNKDIKPEEQLISPMPDVVIHEITPKDEFLLIGCDGIWELKTNQELVTICRKGLVEYVPLTKIVEDLLDQIIAKDTTQGLGCDNMSVILVKIKRNIVAPDAEPEKDSVLANGVLDKYKAAGIISDLVVEELIKKVKANAVISELCQFGDELVEAEVKKVFTKDKNKGVAYPTSITLNELVSNYSPLKNTTDDKKWLVIKKGDLVKISVGVQIDGFLAESAQTIVCSEGASVDGAKADVIHAAYYSLQTALRTLNPEKINTDTVDIIKKTSNIYKCNPISDVRSYEIKHNNMESKFFIPSIDDISNKREFFTYRFEQYEVYTLNILVSNGSGSIIHIEGLPKSNIYQAHPEKHLKQVGIKKNAQQIYDKIIEHHSHFYFSARQFAEDPTYDNVLQEFKKQGVISQLPIESEEPGKYVAQFKMTVAIHQGGLILLSGLKLENALANLKSAFSAESDAEIKALLEKDVIKKKKAKNKKK</sequence>
<dbReference type="Gene3D" id="3.90.230.10">
    <property type="entry name" value="Creatinase/methionine aminopeptidase superfamily"/>
    <property type="match status" value="1"/>
</dbReference>
<dbReference type="SMART" id="SM00332">
    <property type="entry name" value="PP2Cc"/>
    <property type="match status" value="1"/>
</dbReference>
<dbReference type="InterPro" id="IPR036005">
    <property type="entry name" value="Creatinase/aminopeptidase-like"/>
</dbReference>
<reference evidence="9" key="1">
    <citation type="journal article" date="2006" name="PLoS Biol.">
        <title>Macronuclear genome sequence of the ciliate Tetrahymena thermophila, a model eukaryote.</title>
        <authorList>
            <person name="Eisen J.A."/>
            <person name="Coyne R.S."/>
            <person name="Wu M."/>
            <person name="Wu D."/>
            <person name="Thiagarajan M."/>
            <person name="Wortman J.R."/>
            <person name="Badger J.H."/>
            <person name="Ren Q."/>
            <person name="Amedeo P."/>
            <person name="Jones K.M."/>
            <person name="Tallon L.J."/>
            <person name="Delcher A.L."/>
            <person name="Salzberg S.L."/>
            <person name="Silva J.C."/>
            <person name="Haas B.J."/>
            <person name="Majoros W.H."/>
            <person name="Farzad M."/>
            <person name="Carlton J.M."/>
            <person name="Smith R.K. Jr."/>
            <person name="Garg J."/>
            <person name="Pearlman R.E."/>
            <person name="Karrer K.M."/>
            <person name="Sun L."/>
            <person name="Manning G."/>
            <person name="Elde N.C."/>
            <person name="Turkewitz A.P."/>
            <person name="Asai D.J."/>
            <person name="Wilkes D.E."/>
            <person name="Wang Y."/>
            <person name="Cai H."/>
            <person name="Collins K."/>
            <person name="Stewart B.A."/>
            <person name="Lee S.R."/>
            <person name="Wilamowska K."/>
            <person name="Weinberg Z."/>
            <person name="Ruzzo W.L."/>
            <person name="Wloga D."/>
            <person name="Gaertig J."/>
            <person name="Frankel J."/>
            <person name="Tsao C.-C."/>
            <person name="Gorovsky M.A."/>
            <person name="Keeling P.J."/>
            <person name="Waller R.F."/>
            <person name="Patron N.J."/>
            <person name="Cherry J.M."/>
            <person name="Stover N.A."/>
            <person name="Krieger C.J."/>
            <person name="del Toro C."/>
            <person name="Ryder H.F."/>
            <person name="Williamson S.C."/>
            <person name="Barbeau R.A."/>
            <person name="Hamilton E.P."/>
            <person name="Orias E."/>
        </authorList>
    </citation>
    <scope>NUCLEOTIDE SEQUENCE [LARGE SCALE GENOMIC DNA]</scope>
    <source>
        <strain evidence="9">SB210</strain>
    </source>
</reference>
<comment type="similarity">
    <text evidence="2">Belongs to the peptidase M24 family.</text>
</comment>
<gene>
    <name evidence="8" type="ORF">TTHERM_00703440</name>
</gene>
<dbReference type="eggNOG" id="KOG2776">
    <property type="taxonomic scope" value="Eukaryota"/>
</dbReference>
<dbReference type="AlphaFoldDB" id="Q22GH9"/>
<protein>
    <submittedName>
        <fullName evidence="8">Metallopeptidase family M24 containing protein</fullName>
    </submittedName>
</protein>
<dbReference type="FunFam" id="3.60.40.10:FF:000140">
    <property type="entry name" value="Protein phosphatase 2C"/>
    <property type="match status" value="1"/>
</dbReference>
<dbReference type="PANTHER" id="PTHR10804">
    <property type="entry name" value="PROTEASE FAMILY M24 METHIONYL AMINOPEPTIDASE, AMINOPEPTIDASE P"/>
    <property type="match status" value="1"/>
</dbReference>
<accession>Q22GH9</accession>
<dbReference type="InterPro" id="IPR036457">
    <property type="entry name" value="PPM-type-like_dom_sf"/>
</dbReference>
<dbReference type="CDD" id="cd00143">
    <property type="entry name" value="PP2Cc"/>
    <property type="match status" value="1"/>
</dbReference>
<dbReference type="KEGG" id="tet:TTHERM_00703440"/>
<dbReference type="Pfam" id="PF00481">
    <property type="entry name" value="PP2C"/>
    <property type="match status" value="1"/>
</dbReference>
<keyword evidence="5 6" id="KW-0904">Protein phosphatase</keyword>
<dbReference type="EMBL" id="GG662460">
    <property type="protein sequence ID" value="EAR84352.1"/>
    <property type="molecule type" value="Genomic_DNA"/>
</dbReference>
<keyword evidence="4 6" id="KW-0378">Hydrolase</keyword>
<evidence type="ECO:0000256" key="4">
    <source>
        <dbReference type="ARBA" id="ARBA00022801"/>
    </source>
</evidence>
<comment type="subcellular location">
    <subcellularLocation>
        <location evidence="1">Membrane</location>
        <topology evidence="1">Peripheral membrane protein</topology>
    </subcellularLocation>
</comment>
<name>Q22GH9_TETTS</name>
<dbReference type="HOGENOM" id="CLU_403096_0_0_1"/>
<dbReference type="InterPro" id="IPR047113">
    <property type="entry name" value="PA2G4/ARX1"/>
</dbReference>
<evidence type="ECO:0000256" key="1">
    <source>
        <dbReference type="ARBA" id="ARBA00004170"/>
    </source>
</evidence>
<dbReference type="Gene3D" id="1.10.10.10">
    <property type="entry name" value="Winged helix-like DNA-binding domain superfamily/Winged helix DNA-binding domain"/>
    <property type="match status" value="1"/>
</dbReference>
<dbReference type="InterPro" id="IPR036388">
    <property type="entry name" value="WH-like_DNA-bd_sf"/>
</dbReference>
<organism evidence="8 9">
    <name type="scientific">Tetrahymena thermophila (strain SB210)</name>
    <dbReference type="NCBI Taxonomy" id="312017"/>
    <lineage>
        <taxon>Eukaryota</taxon>
        <taxon>Sar</taxon>
        <taxon>Alveolata</taxon>
        <taxon>Ciliophora</taxon>
        <taxon>Intramacronucleata</taxon>
        <taxon>Oligohymenophorea</taxon>
        <taxon>Hymenostomatida</taxon>
        <taxon>Tetrahymenina</taxon>
        <taxon>Tetrahymenidae</taxon>
        <taxon>Tetrahymena</taxon>
    </lineage>
</organism>
<dbReference type="OMA" id="VEFAMSC"/>
<evidence type="ECO:0000256" key="2">
    <source>
        <dbReference type="ARBA" id="ARBA00007319"/>
    </source>
</evidence>
<dbReference type="GO" id="GO:0016020">
    <property type="term" value="C:membrane"/>
    <property type="evidence" value="ECO:0007669"/>
    <property type="project" value="UniProtKB-SubCell"/>
</dbReference>
<dbReference type="OrthoDB" id="10264738at2759"/>
<keyword evidence="3" id="KW-0479">Metal-binding</keyword>
<dbReference type="SUPFAM" id="SSF81606">
    <property type="entry name" value="PP2C-like"/>
    <property type="match status" value="1"/>
</dbReference>
<dbReference type="PANTHER" id="PTHR10804:SF11">
    <property type="entry name" value="PROLIFERATION-ASSOCIATED PROTEIN 2G4"/>
    <property type="match status" value="1"/>
</dbReference>
<dbReference type="InterPro" id="IPR000222">
    <property type="entry name" value="PP2C_BS"/>
</dbReference>
<dbReference type="Proteomes" id="UP000009168">
    <property type="component" value="Unassembled WGS sequence"/>
</dbReference>
<dbReference type="InterPro" id="IPR001932">
    <property type="entry name" value="PPM-type_phosphatase-like_dom"/>
</dbReference>
<evidence type="ECO:0000256" key="5">
    <source>
        <dbReference type="ARBA" id="ARBA00022912"/>
    </source>
</evidence>
<evidence type="ECO:0000259" key="7">
    <source>
        <dbReference type="PROSITE" id="PS51746"/>
    </source>
</evidence>
<evidence type="ECO:0000256" key="3">
    <source>
        <dbReference type="ARBA" id="ARBA00022723"/>
    </source>
</evidence>
<dbReference type="SUPFAM" id="SSF55920">
    <property type="entry name" value="Creatinase/aminopeptidase"/>
    <property type="match status" value="1"/>
</dbReference>
<evidence type="ECO:0000313" key="9">
    <source>
        <dbReference type="Proteomes" id="UP000009168"/>
    </source>
</evidence>
<feature type="domain" description="PPM-type phosphatase" evidence="7">
    <location>
        <begin position="23"/>
        <end position="299"/>
    </location>
</feature>
<dbReference type="GO" id="GO:0004721">
    <property type="term" value="F:phosphoprotein phosphatase activity"/>
    <property type="evidence" value="ECO:0007669"/>
    <property type="project" value="UniProtKB-KW"/>
</dbReference>
<dbReference type="STRING" id="312017.Q22GH9"/>
<dbReference type="eggNOG" id="KOG0698">
    <property type="taxonomic scope" value="Eukaryota"/>
</dbReference>
<dbReference type="PROSITE" id="PS51746">
    <property type="entry name" value="PPM_2"/>
    <property type="match status" value="1"/>
</dbReference>
<dbReference type="InterPro" id="IPR000994">
    <property type="entry name" value="Pept_M24"/>
</dbReference>
<proteinExistence type="inferred from homology"/>
<keyword evidence="9" id="KW-1185">Reference proteome</keyword>
<dbReference type="GO" id="GO:0046872">
    <property type="term" value="F:metal ion binding"/>
    <property type="evidence" value="ECO:0007669"/>
    <property type="project" value="UniProtKB-KW"/>
</dbReference>
<dbReference type="GeneID" id="7823590"/>
<dbReference type="Pfam" id="PF00557">
    <property type="entry name" value="Peptidase_M24"/>
    <property type="match status" value="1"/>
</dbReference>
<dbReference type="RefSeq" id="XP_001032015.1">
    <property type="nucleotide sequence ID" value="XM_001032015.3"/>
</dbReference>
<dbReference type="PROSITE" id="PS01032">
    <property type="entry name" value="PPM_1"/>
    <property type="match status" value="1"/>
</dbReference>
<dbReference type="InParanoid" id="Q22GH9"/>
<evidence type="ECO:0000256" key="6">
    <source>
        <dbReference type="RuleBase" id="RU003465"/>
    </source>
</evidence>
<comment type="similarity">
    <text evidence="6">Belongs to the PP2C family.</text>
</comment>
<dbReference type="Gene3D" id="3.60.40.10">
    <property type="entry name" value="PPM-type phosphatase domain"/>
    <property type="match status" value="1"/>
</dbReference>
<evidence type="ECO:0000313" key="8">
    <source>
        <dbReference type="EMBL" id="EAR84352.1"/>
    </source>
</evidence>